<evidence type="ECO:0000313" key="6">
    <source>
        <dbReference type="Proteomes" id="UP001549366"/>
    </source>
</evidence>
<proteinExistence type="predicted"/>
<comment type="caution">
    <text evidence="5">The sequence shown here is derived from an EMBL/GenBank/DDBJ whole genome shotgun (WGS) entry which is preliminary data.</text>
</comment>
<feature type="domain" description="HTH lacI-type" evidence="4">
    <location>
        <begin position="2"/>
        <end position="58"/>
    </location>
</feature>
<evidence type="ECO:0000256" key="1">
    <source>
        <dbReference type="ARBA" id="ARBA00023015"/>
    </source>
</evidence>
<dbReference type="RefSeq" id="WP_354010921.1">
    <property type="nucleotide sequence ID" value="NZ_JBEWTA010000001.1"/>
</dbReference>
<dbReference type="InterPro" id="IPR046335">
    <property type="entry name" value="LacI/GalR-like_sensor"/>
</dbReference>
<sequence>MVSIKDVAREANVSTATVSRVINRQSNTSSAVTTAVHQAIAKLGYKTSSNKHSAGLIGVMVSDVSEPFFGQIIKGVENVARQNDKRLLVLSSQYSADTERQTIKQLLNHCDHAIVHTKWLTDDELIEYARQMPGLILINRYIKSIRHRCIALDNVHGGYIATRHLLNKGHRNIGYLCSEQNIDDATHRLMGYKQALMEFGLDIDEQFISLCYPSEEGGRLGTYNLLAKKLPLTAIVTYNDIMAAGALAALAENGIKCPDDISVVGFDDLIIAGYLNPKLSTVRYPAAAMAEQAARLSLKLTDQGESGQSSFISEHILIPSFVERNSTSVCTSQTPVVF</sequence>
<dbReference type="Proteomes" id="UP001549366">
    <property type="component" value="Unassembled WGS sequence"/>
</dbReference>
<evidence type="ECO:0000256" key="2">
    <source>
        <dbReference type="ARBA" id="ARBA00023125"/>
    </source>
</evidence>
<keyword evidence="3" id="KW-0804">Transcription</keyword>
<keyword evidence="6" id="KW-1185">Reference proteome</keyword>
<dbReference type="SUPFAM" id="SSF47413">
    <property type="entry name" value="lambda repressor-like DNA-binding domains"/>
    <property type="match status" value="1"/>
</dbReference>
<dbReference type="CDD" id="cd01392">
    <property type="entry name" value="HTH_LacI"/>
    <property type="match status" value="1"/>
</dbReference>
<keyword evidence="2" id="KW-0238">DNA-binding</keyword>
<dbReference type="PANTHER" id="PTHR30146">
    <property type="entry name" value="LACI-RELATED TRANSCRIPTIONAL REPRESSOR"/>
    <property type="match status" value="1"/>
</dbReference>
<evidence type="ECO:0000256" key="3">
    <source>
        <dbReference type="ARBA" id="ARBA00023163"/>
    </source>
</evidence>
<dbReference type="InterPro" id="IPR010982">
    <property type="entry name" value="Lambda_DNA-bd_dom_sf"/>
</dbReference>
<name>A0ABV2SFS0_9GAMM</name>
<protein>
    <submittedName>
        <fullName evidence="5">LacI family transcriptional regulator</fullName>
    </submittedName>
</protein>
<dbReference type="InterPro" id="IPR000843">
    <property type="entry name" value="HTH_LacI"/>
</dbReference>
<gene>
    <name evidence="5" type="ORF">V5J35_001782</name>
</gene>
<evidence type="ECO:0000313" key="5">
    <source>
        <dbReference type="EMBL" id="MET4756590.1"/>
    </source>
</evidence>
<dbReference type="EMBL" id="JBEWTB010000002">
    <property type="protein sequence ID" value="MET4756590.1"/>
    <property type="molecule type" value="Genomic_DNA"/>
</dbReference>
<dbReference type="Pfam" id="PF13377">
    <property type="entry name" value="Peripla_BP_3"/>
    <property type="match status" value="1"/>
</dbReference>
<dbReference type="PANTHER" id="PTHR30146:SF109">
    <property type="entry name" value="HTH-TYPE TRANSCRIPTIONAL REGULATOR GALS"/>
    <property type="match status" value="1"/>
</dbReference>
<dbReference type="SMART" id="SM00354">
    <property type="entry name" value="HTH_LACI"/>
    <property type="match status" value="1"/>
</dbReference>
<dbReference type="PROSITE" id="PS00356">
    <property type="entry name" value="HTH_LACI_1"/>
    <property type="match status" value="1"/>
</dbReference>
<dbReference type="SUPFAM" id="SSF53822">
    <property type="entry name" value="Periplasmic binding protein-like I"/>
    <property type="match status" value="1"/>
</dbReference>
<reference evidence="5 6" key="1">
    <citation type="submission" date="2024-06" db="EMBL/GenBank/DDBJ databases">
        <title>Genomic Encyclopedia of Type Strains, Phase V (KMG-V): Genome sequencing to study the core and pangenomes of soil and plant-associated prokaryotes.</title>
        <authorList>
            <person name="Whitman W."/>
        </authorList>
    </citation>
    <scope>NUCLEOTIDE SEQUENCE [LARGE SCALE GENOMIC DNA]</scope>
    <source>
        <strain evidence="5 6">NE40</strain>
    </source>
</reference>
<organism evidence="5 6">
    <name type="scientific">Endozoicomonas lisbonensis</name>
    <dbReference type="NCBI Taxonomy" id="3120522"/>
    <lineage>
        <taxon>Bacteria</taxon>
        <taxon>Pseudomonadati</taxon>
        <taxon>Pseudomonadota</taxon>
        <taxon>Gammaproteobacteria</taxon>
        <taxon>Oceanospirillales</taxon>
        <taxon>Endozoicomonadaceae</taxon>
        <taxon>Endozoicomonas</taxon>
    </lineage>
</organism>
<dbReference type="Pfam" id="PF00356">
    <property type="entry name" value="LacI"/>
    <property type="match status" value="1"/>
</dbReference>
<dbReference type="Gene3D" id="3.40.50.2300">
    <property type="match status" value="2"/>
</dbReference>
<dbReference type="PRINTS" id="PR00036">
    <property type="entry name" value="HTHLACI"/>
</dbReference>
<dbReference type="PROSITE" id="PS50932">
    <property type="entry name" value="HTH_LACI_2"/>
    <property type="match status" value="1"/>
</dbReference>
<accession>A0ABV2SFS0</accession>
<dbReference type="Gene3D" id="1.10.260.40">
    <property type="entry name" value="lambda repressor-like DNA-binding domains"/>
    <property type="match status" value="1"/>
</dbReference>
<dbReference type="InterPro" id="IPR028082">
    <property type="entry name" value="Peripla_BP_I"/>
</dbReference>
<keyword evidence="1" id="KW-0805">Transcription regulation</keyword>
<evidence type="ECO:0000259" key="4">
    <source>
        <dbReference type="PROSITE" id="PS50932"/>
    </source>
</evidence>
<dbReference type="CDD" id="cd06270">
    <property type="entry name" value="PBP1_GalS-like"/>
    <property type="match status" value="1"/>
</dbReference>